<dbReference type="SMART" id="SM00185">
    <property type="entry name" value="ARM"/>
    <property type="match status" value="1"/>
</dbReference>
<dbReference type="GO" id="GO:0000278">
    <property type="term" value="P:mitotic cell cycle"/>
    <property type="evidence" value="ECO:0007669"/>
    <property type="project" value="TreeGrafter"/>
</dbReference>
<sequence length="1383" mass="158527">MNINDQKPCPTSPSPPRNPNFSVLRDLSNFKTPKPKHPSSVNSNPNPNFPPSTPQFFTASKHTPSSSSSTFLRKTRRSSLAPSLSKSKAAAARRLKAFELEQSQSSRKAQIKKEKSFKALSNSLTSWLNFLFHSPSSCGCVKSGFDDGEGIRASMNGKRVGIERPWRNTKRQRDLMWQSDGDDVVFPNSMFSALRNSLSDVCSFNDLTQRMRSYLSLAGCKEVFTMMTQVTKNIDEGRLKMKPHCPLVTDVGEKEKTFKILLSYNPVWLRIGLYIIFGGDSLVPDGSIDSDQDITFLKMIIEKQFFSHAGLAKVYAYNKLVEGLYRPGYFENLGNVILKRFLLLVLILDKAKSQSALPIMHGIDGTDGGSPLLFILNSKIKSSRQMIRDFLSTEVMHGEGNLLAHLVIIGYKVSYEQSPLIEYNFRVKDLFEDLQDGVRLCRAIQLLQHESSLITKIVVPSDTHKKNLMNCGIAIQYLKKAGVPLTDEDGTVIVAEDVANGDKELTLSLLWNIFVHLQMPLLTNEKLLLKEISKIRGVDENYFGGKASTPINMILKWVQVICEVYQFEFEILSSLANGKAMWCLLEYYFMKELRCPYFCKDYNGTTDEESTLSAIGYADPIYSFILLQKLAMSVGNFPEVLQISDVLENNGPCNERCVLILLAFLSSQIIVRKNMDLRNYHKLLGCNCQSPERRYSIMEHSSMHGNQEADGHRVEDAFTKFKTIQAWWQDMAKMNWKTHVKPTDIAIKLLSTSKSGTPIQRDNAAKIIQSHFRRSIERSIYLKKKRAVSILQSIVRAWLTVKHKSAFIRFGTSCGQDFQCERWKQTEFAGRHTSFMVDRHGYVKLKKSVLLIQHATRRWIAQKHQNKWGIHQKLCTLDMVNAAIVVQKYFRGWTERNKFHSRINHNGNASQMFEEKEVDCQMQAAAKIQHAWKKFIDRKSFCHKRCAAIKIQSHYHGGFLRQRFLRQKEAVIKIQQGFRSFLFRRDFQQYKLESRSAIKIQCLARGWAARREACRQRYLIVLIQSHCRGWLTRRLLLIQRVAVIKIQNAFRCLKNQKEFHAYRHAAVEIQRFVRGQIVRGRLLGASSCCAAAIHSHNFQASVDDLPSFELLIVMHSVLKLQFWWRSVLQRKLRSNSAVIIQCHVWGWIVRQKVSRDNQRAAVVQAYWKGYLVRNETRGQLLDLRLRMQKSAINVDEGMRIINRLLRALSELLSMKSVSNILHTCATLDMATEHSQKCCEELVAAGAIGTLLKLIRSVSRSIPDQEVLKHALSTLRNLARYSHLADVLIDTHGSVDTILWEFLRNKDDGYFIASELLKRICLKGKGVEAVCKFPPLLKRLHNLVEDLRRKANNERRSIRAVAVKENTERRLREAVELLYLITNG</sequence>
<dbReference type="Gene3D" id="1.10.418.10">
    <property type="entry name" value="Calponin-like domain"/>
    <property type="match status" value="1"/>
</dbReference>
<keyword evidence="4" id="KW-0112">Calmodulin-binding</keyword>
<feature type="region of interest" description="Disordered" evidence="6">
    <location>
        <begin position="1"/>
        <end position="86"/>
    </location>
</feature>
<name>A0AAN8ZA00_9MAGN</name>
<dbReference type="InterPro" id="IPR051185">
    <property type="entry name" value="ASPM"/>
</dbReference>
<accession>A0AAN8ZA00</accession>
<gene>
    <name evidence="8" type="ORF">RJ641_001948</name>
</gene>
<proteinExistence type="predicted"/>
<dbReference type="InterPro" id="IPR001715">
    <property type="entry name" value="CH_dom"/>
</dbReference>
<dbReference type="Proteomes" id="UP001370490">
    <property type="component" value="Unassembled WGS sequence"/>
</dbReference>
<reference evidence="8 9" key="1">
    <citation type="submission" date="2023-12" db="EMBL/GenBank/DDBJ databases">
        <title>A high-quality genome assembly for Dillenia turbinata (Dilleniales).</title>
        <authorList>
            <person name="Chanderbali A."/>
        </authorList>
    </citation>
    <scope>NUCLEOTIDE SEQUENCE [LARGE SCALE GENOMIC DNA]</scope>
    <source>
        <strain evidence="8">LSX21</strain>
        <tissue evidence="8">Leaf</tissue>
    </source>
</reference>
<dbReference type="InterPro" id="IPR000048">
    <property type="entry name" value="IQ_motif_EF-hand-BS"/>
</dbReference>
<dbReference type="GO" id="GO:0005516">
    <property type="term" value="F:calmodulin binding"/>
    <property type="evidence" value="ECO:0007669"/>
    <property type="project" value="UniProtKB-KW"/>
</dbReference>
<evidence type="ECO:0000256" key="5">
    <source>
        <dbReference type="PROSITE-ProRule" id="PRU00259"/>
    </source>
</evidence>
<evidence type="ECO:0000313" key="9">
    <source>
        <dbReference type="Proteomes" id="UP001370490"/>
    </source>
</evidence>
<dbReference type="InterPro" id="IPR016024">
    <property type="entry name" value="ARM-type_fold"/>
</dbReference>
<dbReference type="InterPro" id="IPR000225">
    <property type="entry name" value="Armadillo"/>
</dbReference>
<dbReference type="GO" id="GO:0051295">
    <property type="term" value="P:establishment of meiotic spindle localization"/>
    <property type="evidence" value="ECO:0007669"/>
    <property type="project" value="TreeGrafter"/>
</dbReference>
<dbReference type="InterPro" id="IPR027417">
    <property type="entry name" value="P-loop_NTPase"/>
</dbReference>
<dbReference type="SUPFAM" id="SSF48371">
    <property type="entry name" value="ARM repeat"/>
    <property type="match status" value="1"/>
</dbReference>
<dbReference type="InterPro" id="IPR036872">
    <property type="entry name" value="CH_dom_sf"/>
</dbReference>
<dbReference type="EMBL" id="JBAMMX010000010">
    <property type="protein sequence ID" value="KAK6932324.1"/>
    <property type="molecule type" value="Genomic_DNA"/>
</dbReference>
<dbReference type="GO" id="GO:0000922">
    <property type="term" value="C:spindle pole"/>
    <property type="evidence" value="ECO:0007669"/>
    <property type="project" value="TreeGrafter"/>
</dbReference>
<dbReference type="Gene3D" id="1.25.10.10">
    <property type="entry name" value="Leucine-rich Repeat Variant"/>
    <property type="match status" value="1"/>
</dbReference>
<feature type="domain" description="Calponin-homology (CH)" evidence="7">
    <location>
        <begin position="381"/>
        <end position="518"/>
    </location>
</feature>
<evidence type="ECO:0000256" key="4">
    <source>
        <dbReference type="ARBA" id="ARBA00022860"/>
    </source>
</evidence>
<feature type="repeat" description="ARM" evidence="5">
    <location>
        <begin position="1245"/>
        <end position="1292"/>
    </location>
</feature>
<dbReference type="Gene3D" id="1.20.5.190">
    <property type="match status" value="6"/>
</dbReference>
<dbReference type="PROSITE" id="PS50021">
    <property type="entry name" value="CH"/>
    <property type="match status" value="1"/>
</dbReference>
<keyword evidence="3" id="KW-0677">Repeat</keyword>
<evidence type="ECO:0000256" key="1">
    <source>
        <dbReference type="ARBA" id="ARBA00004496"/>
    </source>
</evidence>
<dbReference type="PROSITE" id="PS50176">
    <property type="entry name" value="ARM_REPEAT"/>
    <property type="match status" value="1"/>
</dbReference>
<organism evidence="8 9">
    <name type="scientific">Dillenia turbinata</name>
    <dbReference type="NCBI Taxonomy" id="194707"/>
    <lineage>
        <taxon>Eukaryota</taxon>
        <taxon>Viridiplantae</taxon>
        <taxon>Streptophyta</taxon>
        <taxon>Embryophyta</taxon>
        <taxon>Tracheophyta</taxon>
        <taxon>Spermatophyta</taxon>
        <taxon>Magnoliopsida</taxon>
        <taxon>eudicotyledons</taxon>
        <taxon>Gunneridae</taxon>
        <taxon>Pentapetalae</taxon>
        <taxon>Dilleniales</taxon>
        <taxon>Dilleniaceae</taxon>
        <taxon>Dillenia</taxon>
    </lineage>
</organism>
<dbReference type="SMART" id="SM00015">
    <property type="entry name" value="IQ"/>
    <property type="match status" value="12"/>
</dbReference>
<dbReference type="PANTHER" id="PTHR22706:SF1">
    <property type="entry name" value="ASSEMBLY FACTOR FOR SPINDLE MICROTUBULES"/>
    <property type="match status" value="1"/>
</dbReference>
<keyword evidence="2" id="KW-0963">Cytoplasm</keyword>
<dbReference type="Pfam" id="PF00612">
    <property type="entry name" value="IQ"/>
    <property type="match status" value="5"/>
</dbReference>
<dbReference type="Pfam" id="PF00307">
    <property type="entry name" value="CH"/>
    <property type="match status" value="1"/>
</dbReference>
<feature type="compositionally biased region" description="Low complexity" evidence="6">
    <location>
        <begin position="60"/>
        <end position="86"/>
    </location>
</feature>
<comment type="caution">
    <text evidence="8">The sequence shown here is derived from an EMBL/GenBank/DDBJ whole genome shotgun (WGS) entry which is preliminary data.</text>
</comment>
<evidence type="ECO:0000256" key="3">
    <source>
        <dbReference type="ARBA" id="ARBA00022737"/>
    </source>
</evidence>
<evidence type="ECO:0000259" key="7">
    <source>
        <dbReference type="PROSITE" id="PS50021"/>
    </source>
</evidence>
<evidence type="ECO:0000256" key="2">
    <source>
        <dbReference type="ARBA" id="ARBA00022490"/>
    </source>
</evidence>
<dbReference type="InterPro" id="IPR011989">
    <property type="entry name" value="ARM-like"/>
</dbReference>
<dbReference type="SUPFAM" id="SSF52540">
    <property type="entry name" value="P-loop containing nucleoside triphosphate hydrolases"/>
    <property type="match status" value="1"/>
</dbReference>
<dbReference type="GO" id="GO:0007051">
    <property type="term" value="P:spindle organization"/>
    <property type="evidence" value="ECO:0007669"/>
    <property type="project" value="TreeGrafter"/>
</dbReference>
<protein>
    <submittedName>
        <fullName evidence="8">IQ motif, EF-hand binding site</fullName>
    </submittedName>
</protein>
<dbReference type="PROSITE" id="PS50096">
    <property type="entry name" value="IQ"/>
    <property type="match status" value="7"/>
</dbReference>
<dbReference type="GO" id="GO:0005737">
    <property type="term" value="C:cytoplasm"/>
    <property type="evidence" value="ECO:0007669"/>
    <property type="project" value="UniProtKB-SubCell"/>
</dbReference>
<dbReference type="SUPFAM" id="SSF47576">
    <property type="entry name" value="Calponin-homology domain, CH-domain"/>
    <property type="match status" value="1"/>
</dbReference>
<keyword evidence="9" id="KW-1185">Reference proteome</keyword>
<dbReference type="PANTHER" id="PTHR22706">
    <property type="entry name" value="ASSEMBLY FACTOR FOR SPINDLE MICROTUBULES"/>
    <property type="match status" value="1"/>
</dbReference>
<dbReference type="CDD" id="cd21223">
    <property type="entry name" value="CH_ASPM_rpt1"/>
    <property type="match status" value="1"/>
</dbReference>
<evidence type="ECO:0000313" key="8">
    <source>
        <dbReference type="EMBL" id="KAK6932324.1"/>
    </source>
</evidence>
<comment type="subcellular location">
    <subcellularLocation>
        <location evidence="1">Cytoplasm</location>
    </subcellularLocation>
</comment>
<evidence type="ECO:0000256" key="6">
    <source>
        <dbReference type="SAM" id="MobiDB-lite"/>
    </source>
</evidence>